<protein>
    <submittedName>
        <fullName evidence="1">Uncharacterized protein</fullName>
    </submittedName>
</protein>
<gene>
    <name evidence="1" type="ORF">LTRI10_LOCUS29116</name>
</gene>
<dbReference type="AlphaFoldDB" id="A0AAV2ES03"/>
<reference evidence="1 2" key="1">
    <citation type="submission" date="2024-04" db="EMBL/GenBank/DDBJ databases">
        <authorList>
            <person name="Fracassetti M."/>
        </authorList>
    </citation>
    <scope>NUCLEOTIDE SEQUENCE [LARGE SCALE GENOMIC DNA]</scope>
</reference>
<accession>A0AAV2ES03</accession>
<proteinExistence type="predicted"/>
<dbReference type="Proteomes" id="UP001497516">
    <property type="component" value="Chromosome 5"/>
</dbReference>
<evidence type="ECO:0000313" key="1">
    <source>
        <dbReference type="EMBL" id="CAL1388175.1"/>
    </source>
</evidence>
<keyword evidence="2" id="KW-1185">Reference proteome</keyword>
<name>A0AAV2ES03_9ROSI</name>
<sequence>MGTIDSQLLVVACSSGIAVQNPKPSGGCSNSLQIHILPLAVASPTPLSADRQTLSELKGVSRFKSLCGFW</sequence>
<dbReference type="EMBL" id="OZ034818">
    <property type="protein sequence ID" value="CAL1388175.1"/>
    <property type="molecule type" value="Genomic_DNA"/>
</dbReference>
<evidence type="ECO:0000313" key="2">
    <source>
        <dbReference type="Proteomes" id="UP001497516"/>
    </source>
</evidence>
<organism evidence="1 2">
    <name type="scientific">Linum trigynum</name>
    <dbReference type="NCBI Taxonomy" id="586398"/>
    <lineage>
        <taxon>Eukaryota</taxon>
        <taxon>Viridiplantae</taxon>
        <taxon>Streptophyta</taxon>
        <taxon>Embryophyta</taxon>
        <taxon>Tracheophyta</taxon>
        <taxon>Spermatophyta</taxon>
        <taxon>Magnoliopsida</taxon>
        <taxon>eudicotyledons</taxon>
        <taxon>Gunneridae</taxon>
        <taxon>Pentapetalae</taxon>
        <taxon>rosids</taxon>
        <taxon>fabids</taxon>
        <taxon>Malpighiales</taxon>
        <taxon>Linaceae</taxon>
        <taxon>Linum</taxon>
    </lineage>
</organism>